<evidence type="ECO:0000256" key="3">
    <source>
        <dbReference type="ARBA" id="ARBA00022714"/>
    </source>
</evidence>
<dbReference type="InterPro" id="IPR017927">
    <property type="entry name" value="FAD-bd_FR_type"/>
</dbReference>
<dbReference type="InterPro" id="IPR036010">
    <property type="entry name" value="2Fe-2S_ferredoxin-like_sf"/>
</dbReference>
<evidence type="ECO:0000256" key="7">
    <source>
        <dbReference type="ARBA" id="ARBA00023004"/>
    </source>
</evidence>
<evidence type="ECO:0000256" key="6">
    <source>
        <dbReference type="ARBA" id="ARBA00023002"/>
    </source>
</evidence>
<dbReference type="Pfam" id="PF00970">
    <property type="entry name" value="FAD_binding_6"/>
    <property type="match status" value="1"/>
</dbReference>
<dbReference type="CDD" id="cd06214">
    <property type="entry name" value="PA_degradation_oxidoreductase_like"/>
    <property type="match status" value="1"/>
</dbReference>
<sequence>MSLRFHPLKIGAVEQAAADGSAVALTCLVPVALRAVFAFSAGQHITLRAYVDGVELRRSYSLCSTPEQLRRDGVLRIGVRVVPGGRFSGYVAESLRPGWCLDVLPPVGNFTTAFDPGRRAHYAAIAAGSGITPVLSLAATALAVEPRSSVTVLHGSRTVDSAMFVEELADLKNRYPARLRLVPVFSRERAGSGLSHGRLDHVTLTRYLATALEPGRVAEWFLCGPPGVVQAARRTLAEHGVDSADDSIVHTELFHGDTAPAATARIAPPSPVEPVRSPGQPHELVVVLDGRTSVVRHPGGQRLLDAAMSVRPELPYSCRTGVCVTCRAKVVDGEVRMTGGAALTEQELAAGYVLPCQAVPVTERVTLDFDVS</sequence>
<organism evidence="11 12">
    <name type="scientific">Actinokineospora diospyrosa</name>
    <dbReference type="NCBI Taxonomy" id="103728"/>
    <lineage>
        <taxon>Bacteria</taxon>
        <taxon>Bacillati</taxon>
        <taxon>Actinomycetota</taxon>
        <taxon>Actinomycetes</taxon>
        <taxon>Pseudonocardiales</taxon>
        <taxon>Pseudonocardiaceae</taxon>
        <taxon>Actinokineospora</taxon>
    </lineage>
</organism>
<dbReference type="PROSITE" id="PS51384">
    <property type="entry name" value="FAD_FR"/>
    <property type="match status" value="1"/>
</dbReference>
<keyword evidence="12" id="KW-1185">Reference proteome</keyword>
<evidence type="ECO:0000256" key="5">
    <source>
        <dbReference type="ARBA" id="ARBA00022827"/>
    </source>
</evidence>
<dbReference type="CDD" id="cd00207">
    <property type="entry name" value="fer2"/>
    <property type="match status" value="1"/>
</dbReference>
<evidence type="ECO:0000256" key="2">
    <source>
        <dbReference type="ARBA" id="ARBA00022630"/>
    </source>
</evidence>
<dbReference type="Proteomes" id="UP001205185">
    <property type="component" value="Unassembled WGS sequence"/>
</dbReference>
<dbReference type="Pfam" id="PF00111">
    <property type="entry name" value="Fer2"/>
    <property type="match status" value="1"/>
</dbReference>
<evidence type="ECO:0000313" key="12">
    <source>
        <dbReference type="Proteomes" id="UP001205185"/>
    </source>
</evidence>
<evidence type="ECO:0000259" key="10">
    <source>
        <dbReference type="PROSITE" id="PS51384"/>
    </source>
</evidence>
<keyword evidence="3" id="KW-0001">2Fe-2S</keyword>
<keyword evidence="6" id="KW-0560">Oxidoreductase</keyword>
<evidence type="ECO:0000313" key="11">
    <source>
        <dbReference type="EMBL" id="MCP2270967.1"/>
    </source>
</evidence>
<gene>
    <name evidence="11" type="ORF">LV75_003479</name>
</gene>
<dbReference type="SUPFAM" id="SSF52343">
    <property type="entry name" value="Ferredoxin reductase-like, C-terminal NADP-linked domain"/>
    <property type="match status" value="1"/>
</dbReference>
<keyword evidence="8" id="KW-0411">Iron-sulfur</keyword>
<dbReference type="InterPro" id="IPR039261">
    <property type="entry name" value="FNR_nucleotide-bd"/>
</dbReference>
<protein>
    <submittedName>
        <fullName evidence="11">Ring-1,2-phenylacetyl-CoA epoxidase subunit PaaE</fullName>
    </submittedName>
</protein>
<dbReference type="InterPro" id="IPR008333">
    <property type="entry name" value="Cbr1-like_FAD-bd_dom"/>
</dbReference>
<feature type="domain" description="2Fe-2S ferredoxin-type" evidence="9">
    <location>
        <begin position="282"/>
        <end position="372"/>
    </location>
</feature>
<keyword evidence="7" id="KW-0408">Iron</keyword>
<dbReference type="InterPro" id="IPR017938">
    <property type="entry name" value="Riboflavin_synthase-like_b-brl"/>
</dbReference>
<reference evidence="11 12" key="1">
    <citation type="submission" date="2022-06" db="EMBL/GenBank/DDBJ databases">
        <title>Genomic Encyclopedia of Archaeal and Bacterial Type Strains, Phase II (KMG-II): from individual species to whole genera.</title>
        <authorList>
            <person name="Goeker M."/>
        </authorList>
    </citation>
    <scope>NUCLEOTIDE SEQUENCE [LARGE SCALE GENOMIC DNA]</scope>
    <source>
        <strain evidence="11 12">DSM 44255</strain>
    </source>
</reference>
<dbReference type="EMBL" id="JAMTCO010000008">
    <property type="protein sequence ID" value="MCP2270967.1"/>
    <property type="molecule type" value="Genomic_DNA"/>
</dbReference>
<dbReference type="RefSeq" id="WP_253887927.1">
    <property type="nucleotide sequence ID" value="NZ_BAAAVB010000013.1"/>
</dbReference>
<dbReference type="InterPro" id="IPR001041">
    <property type="entry name" value="2Fe-2S_ferredoxin-type"/>
</dbReference>
<feature type="domain" description="FAD-binding FR-type" evidence="10">
    <location>
        <begin position="3"/>
        <end position="113"/>
    </location>
</feature>
<proteinExistence type="predicted"/>
<dbReference type="PANTHER" id="PTHR47354:SF8">
    <property type="entry name" value="1,2-PHENYLACETYL-COA EPOXIDASE, SUBUNIT E"/>
    <property type="match status" value="1"/>
</dbReference>
<accession>A0ABT1IEB4</accession>
<dbReference type="PANTHER" id="PTHR47354">
    <property type="entry name" value="NADH OXIDOREDUCTASE HCR"/>
    <property type="match status" value="1"/>
</dbReference>
<keyword evidence="4" id="KW-0479">Metal-binding</keyword>
<evidence type="ECO:0000256" key="4">
    <source>
        <dbReference type="ARBA" id="ARBA00022723"/>
    </source>
</evidence>
<dbReference type="SUPFAM" id="SSF54292">
    <property type="entry name" value="2Fe-2S ferredoxin-like"/>
    <property type="match status" value="1"/>
</dbReference>
<dbReference type="InterPro" id="IPR001433">
    <property type="entry name" value="OxRdtase_FAD/NAD-bd"/>
</dbReference>
<evidence type="ECO:0000256" key="1">
    <source>
        <dbReference type="ARBA" id="ARBA00001974"/>
    </source>
</evidence>
<dbReference type="Pfam" id="PF00175">
    <property type="entry name" value="NAD_binding_1"/>
    <property type="match status" value="1"/>
</dbReference>
<dbReference type="Gene3D" id="2.40.30.10">
    <property type="entry name" value="Translation factors"/>
    <property type="match status" value="1"/>
</dbReference>
<dbReference type="InterPro" id="IPR050415">
    <property type="entry name" value="MRET"/>
</dbReference>
<keyword evidence="2" id="KW-0285">Flavoprotein</keyword>
<comment type="cofactor">
    <cofactor evidence="1">
        <name>FAD</name>
        <dbReference type="ChEBI" id="CHEBI:57692"/>
    </cofactor>
</comment>
<comment type="caution">
    <text evidence="11">The sequence shown here is derived from an EMBL/GenBank/DDBJ whole genome shotgun (WGS) entry which is preliminary data.</text>
</comment>
<keyword evidence="5" id="KW-0274">FAD</keyword>
<name>A0ABT1IEB4_9PSEU</name>
<dbReference type="SUPFAM" id="SSF63380">
    <property type="entry name" value="Riboflavin synthase domain-like"/>
    <property type="match status" value="1"/>
</dbReference>
<dbReference type="Gene3D" id="3.40.50.80">
    <property type="entry name" value="Nucleotide-binding domain of ferredoxin-NADP reductase (FNR) module"/>
    <property type="match status" value="1"/>
</dbReference>
<dbReference type="PROSITE" id="PS51085">
    <property type="entry name" value="2FE2S_FER_2"/>
    <property type="match status" value="1"/>
</dbReference>
<evidence type="ECO:0000256" key="8">
    <source>
        <dbReference type="ARBA" id="ARBA00023014"/>
    </source>
</evidence>
<dbReference type="PRINTS" id="PR00406">
    <property type="entry name" value="CYTB5RDTASE"/>
</dbReference>
<dbReference type="InterPro" id="IPR012675">
    <property type="entry name" value="Beta-grasp_dom_sf"/>
</dbReference>
<dbReference type="Gene3D" id="3.10.20.30">
    <property type="match status" value="1"/>
</dbReference>
<evidence type="ECO:0000259" key="9">
    <source>
        <dbReference type="PROSITE" id="PS51085"/>
    </source>
</evidence>